<dbReference type="InterPro" id="IPR052517">
    <property type="entry name" value="GlcG_carb_metab_protein"/>
</dbReference>
<sequence length="162" mass="16481">MKSLASLTLTTLGALSLQAQAEVVSERNISQSLAAQIVTVAVHNCAAQGYNVAATVVDRAGNVRAVLRADNAGPHTVDASRRKAYTSASTKAPTSAVLAMVQKNPGAQYLPMIDDFLVLGGGLPIKFGDQVIGAVGIGGAPGGHLDEQCASAALQSVEGELK</sequence>
<keyword evidence="3" id="KW-1185">Reference proteome</keyword>
<keyword evidence="1" id="KW-0732">Signal</keyword>
<dbReference type="RefSeq" id="WP_271346999.1">
    <property type="nucleotide sequence ID" value="NZ_JAQJZJ010000002.1"/>
</dbReference>
<dbReference type="PANTHER" id="PTHR34309:SF10">
    <property type="entry name" value="SLR1406 PROTEIN"/>
    <property type="match status" value="1"/>
</dbReference>
<accession>A0ABT4XD20</accession>
<dbReference type="Proteomes" id="UP001212042">
    <property type="component" value="Unassembled WGS sequence"/>
</dbReference>
<reference evidence="2 3" key="1">
    <citation type="submission" date="2023-01" db="EMBL/GenBank/DDBJ databases">
        <title>Pseudomonas SA3-5T sp. nov., isolated from tidal flat sediment.</title>
        <authorList>
            <person name="Kim H.S."/>
            <person name="Kim J.-S."/>
            <person name="Suh M.K."/>
            <person name="Eom M.K."/>
            <person name="Lee J.-S."/>
        </authorList>
    </citation>
    <scope>NUCLEOTIDE SEQUENCE [LARGE SCALE GENOMIC DNA]</scope>
    <source>
        <strain evidence="2 3">SA3-5</strain>
    </source>
</reference>
<dbReference type="PANTHER" id="PTHR34309">
    <property type="entry name" value="SLR1406 PROTEIN"/>
    <property type="match status" value="1"/>
</dbReference>
<evidence type="ECO:0000313" key="3">
    <source>
        <dbReference type="Proteomes" id="UP001212042"/>
    </source>
</evidence>
<organism evidence="2 3">
    <name type="scientific">Pseudomonas aestuarii</name>
    <dbReference type="NCBI Taxonomy" id="3018340"/>
    <lineage>
        <taxon>Bacteria</taxon>
        <taxon>Pseudomonadati</taxon>
        <taxon>Pseudomonadota</taxon>
        <taxon>Gammaproteobacteria</taxon>
        <taxon>Pseudomonadales</taxon>
        <taxon>Pseudomonadaceae</taxon>
        <taxon>Pseudomonas</taxon>
    </lineage>
</organism>
<dbReference type="InterPro" id="IPR005624">
    <property type="entry name" value="PduO/GlcC-like"/>
</dbReference>
<evidence type="ECO:0000256" key="1">
    <source>
        <dbReference type="SAM" id="SignalP"/>
    </source>
</evidence>
<dbReference type="Pfam" id="PF03928">
    <property type="entry name" value="HbpS-like"/>
    <property type="match status" value="1"/>
</dbReference>
<gene>
    <name evidence="2" type="ORF">PH586_06835</name>
</gene>
<protein>
    <submittedName>
        <fullName evidence="2">Heme-binding protein</fullName>
    </submittedName>
</protein>
<comment type="caution">
    <text evidence="2">The sequence shown here is derived from an EMBL/GenBank/DDBJ whole genome shotgun (WGS) entry which is preliminary data.</text>
</comment>
<evidence type="ECO:0000313" key="2">
    <source>
        <dbReference type="EMBL" id="MDA7086098.1"/>
    </source>
</evidence>
<dbReference type="SUPFAM" id="SSF143744">
    <property type="entry name" value="GlcG-like"/>
    <property type="match status" value="1"/>
</dbReference>
<feature type="signal peptide" evidence="1">
    <location>
        <begin position="1"/>
        <end position="21"/>
    </location>
</feature>
<dbReference type="Gene3D" id="3.30.450.150">
    <property type="entry name" value="Haem-degrading domain"/>
    <property type="match status" value="1"/>
</dbReference>
<feature type="chain" id="PRO_5047412337" evidence="1">
    <location>
        <begin position="22"/>
        <end position="162"/>
    </location>
</feature>
<dbReference type="InterPro" id="IPR038084">
    <property type="entry name" value="PduO/GlcC-like_sf"/>
</dbReference>
<proteinExistence type="predicted"/>
<name>A0ABT4XD20_9PSED</name>
<dbReference type="EMBL" id="JAQJZJ010000002">
    <property type="protein sequence ID" value="MDA7086098.1"/>
    <property type="molecule type" value="Genomic_DNA"/>
</dbReference>